<evidence type="ECO:0000256" key="6">
    <source>
        <dbReference type="HAMAP-Rule" id="MF_01885"/>
    </source>
</evidence>
<keyword evidence="4 6" id="KW-0949">S-adenosyl-L-methionine</keyword>
<reference evidence="9 14" key="3">
    <citation type="submission" date="2021-10" db="EMBL/GenBank/DDBJ databases">
        <title>Sequencing the mobilome of antimicrobial resistant bacterial isolates spanning a range of GC content: The potential of a sustainable low cost, low infrastructure approach for surveillance with Oxford Nanopore sequencing.</title>
        <authorList>
            <person name="Sands K."/>
        </authorList>
    </citation>
    <scope>NUCLEOTIDE SEQUENCE [LARGE SCALE GENOMIC DNA]</scope>
    <source>
        <strain evidence="9 14">MIN-202</strain>
    </source>
</reference>
<evidence type="ECO:0000313" key="11">
    <source>
        <dbReference type="EMBL" id="RCJ01433.1"/>
    </source>
</evidence>
<gene>
    <name evidence="11" type="ORF">DSQ42_01295</name>
    <name evidence="10" type="ORF">FJM05_01295</name>
    <name evidence="9" type="ORF">LH652_01310</name>
</gene>
<evidence type="ECO:0000256" key="4">
    <source>
        <dbReference type="ARBA" id="ARBA00022691"/>
    </source>
</evidence>
<comment type="caution">
    <text evidence="6">Lacks conserved residue(s) required for the propagation of feature annotation.</text>
</comment>
<dbReference type="Pfam" id="PF00588">
    <property type="entry name" value="SpoU_methylase"/>
    <property type="match status" value="1"/>
</dbReference>
<comment type="function">
    <text evidence="6">Could methylate the ribose at the nucleotide 34 wobble position in tRNA.</text>
</comment>
<dbReference type="GO" id="GO:0008175">
    <property type="term" value="F:tRNA methyltransferase activity"/>
    <property type="evidence" value="ECO:0007669"/>
    <property type="project" value="UniProtKB-UniRule"/>
</dbReference>
<comment type="catalytic activity">
    <reaction evidence="6">
        <text>5-carboxymethylaminomethyluridine(34) in tRNA(Leu) + S-adenosyl-L-methionine = 5-carboxymethylaminomethyl-2'-O-methyluridine(34) in tRNA(Leu) + S-adenosyl-L-homocysteine + H(+)</text>
        <dbReference type="Rhea" id="RHEA:43088"/>
        <dbReference type="Rhea" id="RHEA-COMP:10333"/>
        <dbReference type="Rhea" id="RHEA-COMP:10334"/>
        <dbReference type="ChEBI" id="CHEBI:15378"/>
        <dbReference type="ChEBI" id="CHEBI:57856"/>
        <dbReference type="ChEBI" id="CHEBI:59789"/>
        <dbReference type="ChEBI" id="CHEBI:74508"/>
        <dbReference type="ChEBI" id="CHEBI:74511"/>
        <dbReference type="EC" id="2.1.1.207"/>
    </reaction>
</comment>
<dbReference type="PANTHER" id="PTHR42971:SF1">
    <property type="entry name" value="TRNA (CYTIDINE(34)-2'-O)-METHYLTRANSFERASE"/>
    <property type="match status" value="1"/>
</dbReference>
<dbReference type="InterPro" id="IPR029026">
    <property type="entry name" value="tRNA_m1G_MTases_N"/>
</dbReference>
<keyword evidence="3 6" id="KW-0808">Transferase</keyword>
<dbReference type="GO" id="GO:0008757">
    <property type="term" value="F:S-adenosylmethionine-dependent methyltransferase activity"/>
    <property type="evidence" value="ECO:0007669"/>
    <property type="project" value="UniProtKB-UniRule"/>
</dbReference>
<dbReference type="GO" id="GO:0003723">
    <property type="term" value="F:RNA binding"/>
    <property type="evidence" value="ECO:0007669"/>
    <property type="project" value="InterPro"/>
</dbReference>
<evidence type="ECO:0000256" key="1">
    <source>
        <dbReference type="ARBA" id="ARBA00022490"/>
    </source>
</evidence>
<accession>A0AAP9ACE9</accession>
<organism evidence="10 13">
    <name type="scientific">Ureaplasma urealyticum</name>
    <name type="common">Ureaplasma urealyticum biotype 2</name>
    <dbReference type="NCBI Taxonomy" id="2130"/>
    <lineage>
        <taxon>Bacteria</taxon>
        <taxon>Bacillati</taxon>
        <taxon>Mycoplasmatota</taxon>
        <taxon>Mycoplasmoidales</taxon>
        <taxon>Mycoplasmoidaceae</taxon>
        <taxon>Ureaplasma</taxon>
    </lineage>
</organism>
<evidence type="ECO:0000313" key="14">
    <source>
        <dbReference type="Proteomes" id="UP001201240"/>
    </source>
</evidence>
<reference evidence="11 12" key="1">
    <citation type="submission" date="2018-07" db="EMBL/GenBank/DDBJ databases">
        <title>Ureaplasma urealyticum 1000 the multidrug-resistant clinical isolate obtained from scrapings of the urogenital tract of a woman with inflammatory diseases of the reproductive organs.</title>
        <authorList>
            <person name="Kolesnikova E.A."/>
            <person name="Alekseeva A.E."/>
            <person name="Brusnigina N.F."/>
            <person name="Makhova M.A."/>
        </authorList>
    </citation>
    <scope>NUCLEOTIDE SEQUENCE [LARGE SCALE GENOMIC DNA]</scope>
    <source>
        <strain evidence="11 12">1000</strain>
    </source>
</reference>
<proteinExistence type="inferred from homology"/>
<evidence type="ECO:0000256" key="5">
    <source>
        <dbReference type="ARBA" id="ARBA00022694"/>
    </source>
</evidence>
<keyword evidence="5 6" id="KW-0819">tRNA processing</keyword>
<dbReference type="PIRSF" id="PIRSF029256">
    <property type="entry name" value="SpoU_TrmH_prd"/>
    <property type="match status" value="1"/>
</dbReference>
<dbReference type="Proteomes" id="UP001201240">
    <property type="component" value="Unassembled WGS sequence"/>
</dbReference>
<dbReference type="RefSeq" id="WP_004025546.1">
    <property type="nucleotide sequence ID" value="NZ_CAMXZD010000001.1"/>
</dbReference>
<protein>
    <recommendedName>
        <fullName evidence="6">Putative tRNA (cytidine(34)-2'-O)-methyltransferase</fullName>
        <ecNumber evidence="6">2.1.1.207</ecNumber>
    </recommendedName>
    <alternativeName>
        <fullName evidence="6">tRNA (cytidine/uridine-2'-O-)-methyltransferase</fullName>
    </alternativeName>
</protein>
<keyword evidence="1 6" id="KW-0963">Cytoplasm</keyword>
<dbReference type="EMBL" id="QOKT01000006">
    <property type="protein sequence ID" value="RCJ01433.1"/>
    <property type="molecule type" value="Genomic_DNA"/>
</dbReference>
<evidence type="ECO:0000256" key="3">
    <source>
        <dbReference type="ARBA" id="ARBA00022679"/>
    </source>
</evidence>
<feature type="binding site" evidence="6 7">
    <location>
        <position position="110"/>
    </location>
    <ligand>
        <name>S-adenosyl-L-methionine</name>
        <dbReference type="ChEBI" id="CHEBI:59789"/>
    </ligand>
</feature>
<dbReference type="Proteomes" id="UP000318231">
    <property type="component" value="Chromosome"/>
</dbReference>
<dbReference type="AlphaFoldDB" id="A0AAP9ACE9"/>
<reference evidence="10 13" key="2">
    <citation type="submission" date="2019-07" db="EMBL/GenBank/DDBJ databases">
        <title>Comparative genomics of three clinical Ureaplasma species: analysis of their core genomes and virulence factors.</title>
        <authorList>
            <person name="Yang T."/>
            <person name="Zhang Y."/>
            <person name="Li X."/>
            <person name="Kong Y."/>
            <person name="Yu H."/>
            <person name="Ruan Z."/>
            <person name="Xie X."/>
            <person name="Zhang J."/>
        </authorList>
    </citation>
    <scope>NUCLEOTIDE SEQUENCE [LARGE SCALE GENOMIC DNA]</scope>
    <source>
        <strain evidence="10 13">132</strain>
    </source>
</reference>
<evidence type="ECO:0000313" key="13">
    <source>
        <dbReference type="Proteomes" id="UP000318231"/>
    </source>
</evidence>
<comment type="subcellular location">
    <subcellularLocation>
        <location evidence="6">Cytoplasm</location>
    </subcellularLocation>
</comment>
<comment type="catalytic activity">
    <reaction evidence="6">
        <text>cytidine(34) in tRNA + S-adenosyl-L-methionine = 2'-O-methylcytidine(34) in tRNA + S-adenosyl-L-homocysteine + H(+)</text>
        <dbReference type="Rhea" id="RHEA:43084"/>
        <dbReference type="Rhea" id="RHEA-COMP:10331"/>
        <dbReference type="Rhea" id="RHEA-COMP:10332"/>
        <dbReference type="ChEBI" id="CHEBI:15378"/>
        <dbReference type="ChEBI" id="CHEBI:57856"/>
        <dbReference type="ChEBI" id="CHEBI:59789"/>
        <dbReference type="ChEBI" id="CHEBI:74495"/>
        <dbReference type="ChEBI" id="CHEBI:82748"/>
        <dbReference type="EC" id="2.1.1.207"/>
    </reaction>
</comment>
<dbReference type="InterPro" id="IPR016914">
    <property type="entry name" value="TrmL"/>
</dbReference>
<comment type="similarity">
    <text evidence="6">Belongs to the class IV-like SAM-binding methyltransferase superfamily. RNA methyltransferase TrmH family. TrmL subfamily.</text>
</comment>
<dbReference type="EC" id="2.1.1.207" evidence="6"/>
<dbReference type="EMBL" id="JAJBIS010000001">
    <property type="protein sequence ID" value="MCF1348936.1"/>
    <property type="molecule type" value="Genomic_DNA"/>
</dbReference>
<sequence length="172" mass="20301">MLHIVLFEPEIILNTGNIARMCVGFNANLHLIRPYGFILDKARFDKDFVRASANHLDELKLFEYDDFYEFIAKNNIIENQIYFFTRYGTKAPCDYKYANLNKEDVYLVFGKESTGIDHDILRKYPQNWIRIPTSINLRSLNIANSVAMGIYEVLRQNDFSDLLKYEPHKKFE</sequence>
<name>A0AAP9ACE9_UREUR</name>
<evidence type="ECO:0000313" key="10">
    <source>
        <dbReference type="EMBL" id="QDI64837.1"/>
    </source>
</evidence>
<dbReference type="GO" id="GO:0005737">
    <property type="term" value="C:cytoplasm"/>
    <property type="evidence" value="ECO:0007669"/>
    <property type="project" value="UniProtKB-SubCell"/>
</dbReference>
<evidence type="ECO:0000313" key="9">
    <source>
        <dbReference type="EMBL" id="MCF1348936.1"/>
    </source>
</evidence>
<feature type="domain" description="tRNA/rRNA methyltransferase SpoU type" evidence="8">
    <location>
        <begin position="2"/>
        <end position="151"/>
    </location>
</feature>
<dbReference type="CDD" id="cd18094">
    <property type="entry name" value="SpoU-like_TrmL"/>
    <property type="match status" value="1"/>
</dbReference>
<dbReference type="Proteomes" id="UP000253077">
    <property type="component" value="Unassembled WGS sequence"/>
</dbReference>
<dbReference type="EMBL" id="CP041200">
    <property type="protein sequence ID" value="QDI64837.1"/>
    <property type="molecule type" value="Genomic_DNA"/>
</dbReference>
<dbReference type="GeneID" id="93848743"/>
<evidence type="ECO:0000259" key="8">
    <source>
        <dbReference type="Pfam" id="PF00588"/>
    </source>
</evidence>
<evidence type="ECO:0000256" key="7">
    <source>
        <dbReference type="PIRSR" id="PIRSR029256-1"/>
    </source>
</evidence>
<dbReference type="HAMAP" id="MF_01885">
    <property type="entry name" value="tRNA_methyltr_TrmL"/>
    <property type="match status" value="1"/>
</dbReference>
<feature type="binding site" evidence="6 7">
    <location>
        <position position="131"/>
    </location>
    <ligand>
        <name>S-adenosyl-L-methionine</name>
        <dbReference type="ChEBI" id="CHEBI:59789"/>
    </ligand>
</feature>
<dbReference type="SUPFAM" id="SSF75217">
    <property type="entry name" value="alpha/beta knot"/>
    <property type="match status" value="1"/>
</dbReference>
<dbReference type="InterPro" id="IPR001537">
    <property type="entry name" value="SpoU_MeTrfase"/>
</dbReference>
<dbReference type="Gene3D" id="3.40.1280.10">
    <property type="match status" value="1"/>
</dbReference>
<dbReference type="PANTHER" id="PTHR42971">
    <property type="entry name" value="TRNA (CYTIDINE(34)-2'-O)-METHYLTRANSFERASE"/>
    <property type="match status" value="1"/>
</dbReference>
<evidence type="ECO:0000256" key="2">
    <source>
        <dbReference type="ARBA" id="ARBA00022603"/>
    </source>
</evidence>
<dbReference type="InterPro" id="IPR029028">
    <property type="entry name" value="Alpha/beta_knot_MTases"/>
</dbReference>
<dbReference type="GO" id="GO:0002130">
    <property type="term" value="P:wobble position ribose methylation"/>
    <property type="evidence" value="ECO:0007669"/>
    <property type="project" value="TreeGrafter"/>
</dbReference>
<evidence type="ECO:0000313" key="12">
    <source>
        <dbReference type="Proteomes" id="UP000253077"/>
    </source>
</evidence>
<feature type="binding site" evidence="6 7">
    <location>
        <position position="139"/>
    </location>
    <ligand>
        <name>S-adenosyl-L-methionine</name>
        <dbReference type="ChEBI" id="CHEBI:59789"/>
    </ligand>
</feature>
<keyword evidence="2 6" id="KW-0489">Methyltransferase</keyword>